<dbReference type="AlphaFoldDB" id="A0A346XXY1"/>
<proteinExistence type="predicted"/>
<dbReference type="InterPro" id="IPR021878">
    <property type="entry name" value="TgpA_N"/>
</dbReference>
<protein>
    <submittedName>
        <fullName evidence="4">Transglutaminase</fullName>
    </submittedName>
</protein>
<dbReference type="OrthoDB" id="9804023at2"/>
<feature type="region of interest" description="Disordered" evidence="1">
    <location>
        <begin position="178"/>
        <end position="203"/>
    </location>
</feature>
<feature type="transmembrane region" description="Helical" evidence="2">
    <location>
        <begin position="207"/>
        <end position="224"/>
    </location>
</feature>
<dbReference type="Gene3D" id="3.10.620.30">
    <property type="match status" value="1"/>
</dbReference>
<evidence type="ECO:0000256" key="1">
    <source>
        <dbReference type="SAM" id="MobiDB-lite"/>
    </source>
</evidence>
<dbReference type="SUPFAM" id="SSF54001">
    <property type="entry name" value="Cysteine proteinases"/>
    <property type="match status" value="1"/>
</dbReference>
<dbReference type="RefSeq" id="WP_114591631.1">
    <property type="nucleotide sequence ID" value="NZ_CP031165.1"/>
</dbReference>
<evidence type="ECO:0000256" key="2">
    <source>
        <dbReference type="SAM" id="Phobius"/>
    </source>
</evidence>
<evidence type="ECO:0000313" key="4">
    <source>
        <dbReference type="EMBL" id="AXV07078.1"/>
    </source>
</evidence>
<keyword evidence="5" id="KW-1185">Reference proteome</keyword>
<reference evidence="4 5" key="1">
    <citation type="submission" date="2018-09" db="EMBL/GenBank/DDBJ databases">
        <title>Complete genome sequence of Euzebya sp. DY32-46 isolated from seawater of Pacific Ocean.</title>
        <authorList>
            <person name="Xu L."/>
            <person name="Wu Y.-H."/>
            <person name="Xu X.-W."/>
        </authorList>
    </citation>
    <scope>NUCLEOTIDE SEQUENCE [LARGE SCALE GENOMIC DNA]</scope>
    <source>
        <strain evidence="4 5">DY32-46</strain>
    </source>
</reference>
<dbReference type="Pfam" id="PF11992">
    <property type="entry name" value="TgpA_N"/>
    <property type="match status" value="1"/>
</dbReference>
<dbReference type="PANTHER" id="PTHR42736:SF1">
    <property type="entry name" value="PROTEIN-GLUTAMINE GAMMA-GLUTAMYLTRANSFERASE"/>
    <property type="match status" value="1"/>
</dbReference>
<dbReference type="EMBL" id="CP031165">
    <property type="protein sequence ID" value="AXV07078.1"/>
    <property type="molecule type" value="Genomic_DNA"/>
</dbReference>
<organism evidence="4 5">
    <name type="scientific">Euzebya pacifica</name>
    <dbReference type="NCBI Taxonomy" id="1608957"/>
    <lineage>
        <taxon>Bacteria</taxon>
        <taxon>Bacillati</taxon>
        <taxon>Actinomycetota</taxon>
        <taxon>Nitriliruptoria</taxon>
        <taxon>Euzebyales</taxon>
    </lineage>
</organism>
<sequence>MAGGRLIRAVAEVNTTRRPEHDVTLRVAVLVAVMAGALAVLFAGAAPLGESTAIVLVMPLAFLWSHRRRNDSNWAAKIVISVLAVAVLIRFFDGLSGITTVDDARLPLSVLFLEIQVLHAFDLPQRRDLMFGLVSSLALLGLALATGPDAWMFVLFALHLSASAVALHRHGRSRAQEWAEDGVVGPPVDVEDPGGPERSPARATGRSVAAVAAVAVLLFGLLPLRSSGSLGGLPFSFGSAGPAATTDNGRIQPPFADGGGAQGGGPVDYFGFADRVDPRSVGELDDTPIMRVRTDRPRPLRGVVFDVYDDGVWGRSATDPRPVQGLPVVLRQPRGEASVQQRVTQTIELLHATPNLVFAASDPREVWLAARSVAPWDDGTLTTSVDMSAGTVYSVVSAIDVTPASTLRTVRPGSAGTVDPRWTALPDSVPQRVHDLARQLAAQAAAPTPYAIAETVQAWIGNRVAYSLEGPVVPRSADPVDHLLFESRVGWCEPIATSMVVLLRSVGIPARFVTGFQPGTRDLFSGQYVVRAADAHAWVEVEVPGVGWVPFDPTGATSQVLDPDGRPSEVLIGRLLARLRDAVTADPRPWVAGAAGALVLAGAGWMASAAMAARRLRRRSPWVRLLSALEVEGVAARPSDTPREAVSRANRTLPHLDRAELDLVRAHEEARRYAAPGPDDESAHAAVDRILTRR</sequence>
<feature type="compositionally biased region" description="Basic and acidic residues" evidence="1">
    <location>
        <begin position="681"/>
        <end position="694"/>
    </location>
</feature>
<dbReference type="InterPro" id="IPR052901">
    <property type="entry name" value="Bact_TGase-like"/>
</dbReference>
<keyword evidence="2" id="KW-0812">Transmembrane</keyword>
<feature type="domain" description="Transglutaminase-like" evidence="3">
    <location>
        <begin position="484"/>
        <end position="555"/>
    </location>
</feature>
<feature type="transmembrane region" description="Helical" evidence="2">
    <location>
        <begin position="74"/>
        <end position="92"/>
    </location>
</feature>
<dbReference type="KEGG" id="euz:DVS28_a2397"/>
<feature type="transmembrane region" description="Helical" evidence="2">
    <location>
        <begin position="23"/>
        <end position="42"/>
    </location>
</feature>
<keyword evidence="2" id="KW-1133">Transmembrane helix</keyword>
<feature type="region of interest" description="Disordered" evidence="1">
    <location>
        <begin position="670"/>
        <end position="694"/>
    </location>
</feature>
<feature type="transmembrane region" description="Helical" evidence="2">
    <location>
        <begin position="590"/>
        <end position="613"/>
    </location>
</feature>
<evidence type="ECO:0000313" key="5">
    <source>
        <dbReference type="Proteomes" id="UP000264006"/>
    </source>
</evidence>
<dbReference type="Pfam" id="PF01841">
    <property type="entry name" value="Transglut_core"/>
    <property type="match status" value="1"/>
</dbReference>
<dbReference type="InterPro" id="IPR038765">
    <property type="entry name" value="Papain-like_cys_pep_sf"/>
</dbReference>
<dbReference type="PANTHER" id="PTHR42736">
    <property type="entry name" value="PROTEIN-GLUTAMINE GAMMA-GLUTAMYLTRANSFERASE"/>
    <property type="match status" value="1"/>
</dbReference>
<feature type="region of interest" description="Disordered" evidence="1">
    <location>
        <begin position="244"/>
        <end position="263"/>
    </location>
</feature>
<gene>
    <name evidence="4" type="ORF">DVS28_a2397</name>
</gene>
<feature type="transmembrane region" description="Helical" evidence="2">
    <location>
        <begin position="48"/>
        <end position="65"/>
    </location>
</feature>
<dbReference type="InterPro" id="IPR025403">
    <property type="entry name" value="TgpA-like_C"/>
</dbReference>
<dbReference type="InterPro" id="IPR002931">
    <property type="entry name" value="Transglutaminase-like"/>
</dbReference>
<accession>A0A346XXY1</accession>
<dbReference type="Proteomes" id="UP000264006">
    <property type="component" value="Chromosome"/>
</dbReference>
<name>A0A346XXY1_9ACTN</name>
<evidence type="ECO:0000259" key="3">
    <source>
        <dbReference type="SMART" id="SM00460"/>
    </source>
</evidence>
<dbReference type="SMART" id="SM00460">
    <property type="entry name" value="TGc"/>
    <property type="match status" value="1"/>
</dbReference>
<dbReference type="Pfam" id="PF13559">
    <property type="entry name" value="DUF4129"/>
    <property type="match status" value="1"/>
</dbReference>
<keyword evidence="2" id="KW-0472">Membrane</keyword>